<feature type="region of interest" description="Disordered" evidence="1">
    <location>
        <begin position="316"/>
        <end position="337"/>
    </location>
</feature>
<reference evidence="2" key="1">
    <citation type="submission" date="2019-10" db="EMBL/GenBank/DDBJ databases">
        <authorList>
            <consortium name="DOE Joint Genome Institute"/>
            <person name="Kuo A."/>
            <person name="Miyauchi S."/>
            <person name="Kiss E."/>
            <person name="Drula E."/>
            <person name="Kohler A."/>
            <person name="Sanchez-Garcia M."/>
            <person name="Andreopoulos B."/>
            <person name="Barry K.W."/>
            <person name="Bonito G."/>
            <person name="Buee M."/>
            <person name="Carver A."/>
            <person name="Chen C."/>
            <person name="Cichocki N."/>
            <person name="Clum A."/>
            <person name="Culley D."/>
            <person name="Crous P.W."/>
            <person name="Fauchery L."/>
            <person name="Girlanda M."/>
            <person name="Hayes R."/>
            <person name="Keri Z."/>
            <person name="LaButti K."/>
            <person name="Lipzen A."/>
            <person name="Lombard V."/>
            <person name="Magnuson J."/>
            <person name="Maillard F."/>
            <person name="Morin E."/>
            <person name="Murat C."/>
            <person name="Nolan M."/>
            <person name="Ohm R."/>
            <person name="Pangilinan J."/>
            <person name="Pereira M."/>
            <person name="Perotto S."/>
            <person name="Peter M."/>
            <person name="Riley R."/>
            <person name="Sitrit Y."/>
            <person name="Stielow B."/>
            <person name="Szollosi G."/>
            <person name="Zifcakova L."/>
            <person name="Stursova M."/>
            <person name="Spatafora J.W."/>
            <person name="Tedersoo L."/>
            <person name="Vaario L.-M."/>
            <person name="Yamada A."/>
            <person name="Yan M."/>
            <person name="Wang P."/>
            <person name="Xu J."/>
            <person name="Bruns T."/>
            <person name="Baldrian P."/>
            <person name="Vilgalys R."/>
            <person name="Henrissat B."/>
            <person name="Grigoriev I.V."/>
            <person name="Hibbett D."/>
            <person name="Nagy L.G."/>
            <person name="Martin F.M."/>
        </authorList>
    </citation>
    <scope>NUCLEOTIDE SEQUENCE</scope>
    <source>
        <strain evidence="2">Prilba</strain>
    </source>
</reference>
<organism evidence="2 3">
    <name type="scientific">Russula ochroleuca</name>
    <dbReference type="NCBI Taxonomy" id="152965"/>
    <lineage>
        <taxon>Eukaryota</taxon>
        <taxon>Fungi</taxon>
        <taxon>Dikarya</taxon>
        <taxon>Basidiomycota</taxon>
        <taxon>Agaricomycotina</taxon>
        <taxon>Agaricomycetes</taxon>
        <taxon>Russulales</taxon>
        <taxon>Russulaceae</taxon>
        <taxon>Russula</taxon>
    </lineage>
</organism>
<comment type="caution">
    <text evidence="2">The sequence shown here is derived from an EMBL/GenBank/DDBJ whole genome shotgun (WGS) entry which is preliminary data.</text>
</comment>
<feature type="compositionally biased region" description="Polar residues" evidence="1">
    <location>
        <begin position="152"/>
        <end position="172"/>
    </location>
</feature>
<dbReference type="AlphaFoldDB" id="A0A9P5N212"/>
<reference evidence="2" key="2">
    <citation type="journal article" date="2020" name="Nat. Commun.">
        <title>Large-scale genome sequencing of mycorrhizal fungi provides insights into the early evolution of symbiotic traits.</title>
        <authorList>
            <person name="Miyauchi S."/>
            <person name="Kiss E."/>
            <person name="Kuo A."/>
            <person name="Drula E."/>
            <person name="Kohler A."/>
            <person name="Sanchez-Garcia M."/>
            <person name="Morin E."/>
            <person name="Andreopoulos B."/>
            <person name="Barry K.W."/>
            <person name="Bonito G."/>
            <person name="Buee M."/>
            <person name="Carver A."/>
            <person name="Chen C."/>
            <person name="Cichocki N."/>
            <person name="Clum A."/>
            <person name="Culley D."/>
            <person name="Crous P.W."/>
            <person name="Fauchery L."/>
            <person name="Girlanda M."/>
            <person name="Hayes R.D."/>
            <person name="Keri Z."/>
            <person name="LaButti K."/>
            <person name="Lipzen A."/>
            <person name="Lombard V."/>
            <person name="Magnuson J."/>
            <person name="Maillard F."/>
            <person name="Murat C."/>
            <person name="Nolan M."/>
            <person name="Ohm R.A."/>
            <person name="Pangilinan J."/>
            <person name="Pereira M.F."/>
            <person name="Perotto S."/>
            <person name="Peter M."/>
            <person name="Pfister S."/>
            <person name="Riley R."/>
            <person name="Sitrit Y."/>
            <person name="Stielow J.B."/>
            <person name="Szollosi G."/>
            <person name="Zifcakova L."/>
            <person name="Stursova M."/>
            <person name="Spatafora J.W."/>
            <person name="Tedersoo L."/>
            <person name="Vaario L.M."/>
            <person name="Yamada A."/>
            <person name="Yan M."/>
            <person name="Wang P."/>
            <person name="Xu J."/>
            <person name="Bruns T."/>
            <person name="Baldrian P."/>
            <person name="Vilgalys R."/>
            <person name="Dunand C."/>
            <person name="Henrissat B."/>
            <person name="Grigoriev I.V."/>
            <person name="Hibbett D."/>
            <person name="Nagy L.G."/>
            <person name="Martin F.M."/>
        </authorList>
    </citation>
    <scope>NUCLEOTIDE SEQUENCE</scope>
    <source>
        <strain evidence="2">Prilba</strain>
    </source>
</reference>
<keyword evidence="3" id="KW-1185">Reference proteome</keyword>
<dbReference type="EMBL" id="WHVB01000004">
    <property type="protein sequence ID" value="KAF8484050.1"/>
    <property type="molecule type" value="Genomic_DNA"/>
</dbReference>
<gene>
    <name evidence="2" type="ORF">DFH94DRAFT_726207</name>
</gene>
<name>A0A9P5N212_9AGAM</name>
<accession>A0A9P5N212</accession>
<dbReference type="Proteomes" id="UP000759537">
    <property type="component" value="Unassembled WGS sequence"/>
</dbReference>
<feature type="region of interest" description="Disordered" evidence="1">
    <location>
        <begin position="152"/>
        <end position="225"/>
    </location>
</feature>
<sequence>MLVSSKLFPEVTKSSTTHTLVLRYGTRLVLVLLPKTFQELLTTTRAVFGAETTSTFVFETSDLDVCQDAAVEIHPAAWEAIALTVSTVVVKKKDSVTPRGKGEGYSLSVPKFAYTCVNQCQGGVDGVVVLQHPHMRRKSSLTPKRVHIAASGSSNDVIQSESGLGASATSYDDIQDSVPTDDFAEEELVSHDDDFDVTPARRMGKNKTRSRPRIESDDEPGDADEEGYVEALPVVKLPPSHRMRNVVEPSFSIVPSSSKRISTPPKTVRGSRGLFSPVRVRSGLFKAAPPPALSDEEKWETKPPRANVAVVPETVLNLSPQKDAQKDDFSTQSKTKPQLNLQATSALATPPAPPVASDKLLITIRHPPTEKENKFKVKATHTVGRVLSSACVAFGLDANGASLMLWSEDDGVEMSYLCENHLSMGSIATDGTVFTIELAK</sequence>
<dbReference type="OrthoDB" id="3239581at2759"/>
<protein>
    <submittedName>
        <fullName evidence="2">Uncharacterized protein</fullName>
    </submittedName>
</protein>
<feature type="compositionally biased region" description="Basic residues" evidence="1">
    <location>
        <begin position="202"/>
        <end position="211"/>
    </location>
</feature>
<feature type="compositionally biased region" description="Acidic residues" evidence="1">
    <location>
        <begin position="216"/>
        <end position="225"/>
    </location>
</feature>
<evidence type="ECO:0000313" key="3">
    <source>
        <dbReference type="Proteomes" id="UP000759537"/>
    </source>
</evidence>
<evidence type="ECO:0000313" key="2">
    <source>
        <dbReference type="EMBL" id="KAF8484050.1"/>
    </source>
</evidence>
<evidence type="ECO:0000256" key="1">
    <source>
        <dbReference type="SAM" id="MobiDB-lite"/>
    </source>
</evidence>
<proteinExistence type="predicted"/>